<dbReference type="Pfam" id="PF01118">
    <property type="entry name" value="Semialdhyde_dh"/>
    <property type="match status" value="1"/>
</dbReference>
<dbReference type="GO" id="GO:0003942">
    <property type="term" value="F:N-acetyl-gamma-glutamyl-phosphate reductase activity"/>
    <property type="evidence" value="ECO:0007669"/>
    <property type="project" value="UniProtKB-EC"/>
</dbReference>
<dbReference type="InterPro" id="IPR000534">
    <property type="entry name" value="Semialdehyde_DH_NAD-bd"/>
</dbReference>
<name>A0A3B0SNY0_9ZZZZ</name>
<feature type="non-terminal residue" evidence="3">
    <location>
        <position position="116"/>
    </location>
</feature>
<dbReference type="SMART" id="SM00859">
    <property type="entry name" value="Semialdhyde_dh"/>
    <property type="match status" value="1"/>
</dbReference>
<reference evidence="3" key="1">
    <citation type="submission" date="2018-06" db="EMBL/GenBank/DDBJ databases">
        <authorList>
            <person name="Zhirakovskaya E."/>
        </authorList>
    </citation>
    <scope>NUCLEOTIDE SEQUENCE</scope>
</reference>
<protein>
    <submittedName>
        <fullName evidence="3">N-acetyl-gamma-glutamyl-phosphate reductase</fullName>
        <ecNumber evidence="3">1.2.1.38</ecNumber>
    </submittedName>
</protein>
<dbReference type="EMBL" id="UOEE01000225">
    <property type="protein sequence ID" value="VAV96565.1"/>
    <property type="molecule type" value="Genomic_DNA"/>
</dbReference>
<dbReference type="PANTHER" id="PTHR32338:SF10">
    <property type="entry name" value="N-ACETYL-GAMMA-GLUTAMYL-PHOSPHATE REDUCTASE, CHLOROPLASTIC-RELATED"/>
    <property type="match status" value="1"/>
</dbReference>
<gene>
    <name evidence="3" type="ORF">MNBD_ALPHA06-2325</name>
</gene>
<keyword evidence="1" id="KW-0055">Arginine biosynthesis</keyword>
<dbReference type="InterPro" id="IPR036291">
    <property type="entry name" value="NAD(P)-bd_dom_sf"/>
</dbReference>
<dbReference type="AlphaFoldDB" id="A0A3B0SNY0"/>
<accession>A0A3B0SNY0</accession>
<sequence>MSKHKKIGLVGGRGFVGAELIALIEAHNALTLDFASSGSKSGQLIPGTEQSFITISPQEIQKYQHLDALVLALPNGAAKQWVTAVEQAALDICILDISADYRFDPAWVYGLPELNQ</sequence>
<keyword evidence="3" id="KW-0560">Oxidoreductase</keyword>
<evidence type="ECO:0000259" key="2">
    <source>
        <dbReference type="SMART" id="SM00859"/>
    </source>
</evidence>
<feature type="domain" description="Semialdehyde dehydrogenase NAD-binding" evidence="2">
    <location>
        <begin position="6"/>
        <end position="116"/>
    </location>
</feature>
<organism evidence="3">
    <name type="scientific">hydrothermal vent metagenome</name>
    <dbReference type="NCBI Taxonomy" id="652676"/>
    <lineage>
        <taxon>unclassified sequences</taxon>
        <taxon>metagenomes</taxon>
        <taxon>ecological metagenomes</taxon>
    </lineage>
</organism>
<dbReference type="GO" id="GO:0051287">
    <property type="term" value="F:NAD binding"/>
    <property type="evidence" value="ECO:0007669"/>
    <property type="project" value="InterPro"/>
</dbReference>
<keyword evidence="1" id="KW-0028">Amino-acid biosynthesis</keyword>
<dbReference type="InterPro" id="IPR050085">
    <property type="entry name" value="AGPR"/>
</dbReference>
<dbReference type="GO" id="GO:0006526">
    <property type="term" value="P:L-arginine biosynthetic process"/>
    <property type="evidence" value="ECO:0007669"/>
    <property type="project" value="UniProtKB-KW"/>
</dbReference>
<evidence type="ECO:0000256" key="1">
    <source>
        <dbReference type="ARBA" id="ARBA00022571"/>
    </source>
</evidence>
<dbReference type="Gene3D" id="3.40.50.720">
    <property type="entry name" value="NAD(P)-binding Rossmann-like Domain"/>
    <property type="match status" value="1"/>
</dbReference>
<dbReference type="EC" id="1.2.1.38" evidence="3"/>
<proteinExistence type="predicted"/>
<dbReference type="SUPFAM" id="SSF51735">
    <property type="entry name" value="NAD(P)-binding Rossmann-fold domains"/>
    <property type="match status" value="1"/>
</dbReference>
<dbReference type="PANTHER" id="PTHR32338">
    <property type="entry name" value="N-ACETYL-GAMMA-GLUTAMYL-PHOSPHATE REDUCTASE, CHLOROPLASTIC-RELATED-RELATED"/>
    <property type="match status" value="1"/>
</dbReference>
<evidence type="ECO:0000313" key="3">
    <source>
        <dbReference type="EMBL" id="VAV96565.1"/>
    </source>
</evidence>